<gene>
    <name evidence="1" type="ORF">H4Q32_027394</name>
</gene>
<organism evidence="1 2">
    <name type="scientific">Labeo rohita</name>
    <name type="common">Indian major carp</name>
    <name type="synonym">Cyprinus rohita</name>
    <dbReference type="NCBI Taxonomy" id="84645"/>
    <lineage>
        <taxon>Eukaryota</taxon>
        <taxon>Metazoa</taxon>
        <taxon>Chordata</taxon>
        <taxon>Craniata</taxon>
        <taxon>Vertebrata</taxon>
        <taxon>Euteleostomi</taxon>
        <taxon>Actinopterygii</taxon>
        <taxon>Neopterygii</taxon>
        <taxon>Teleostei</taxon>
        <taxon>Ostariophysi</taxon>
        <taxon>Cypriniformes</taxon>
        <taxon>Cyprinidae</taxon>
        <taxon>Labeoninae</taxon>
        <taxon>Labeonini</taxon>
        <taxon>Labeo</taxon>
    </lineage>
</organism>
<keyword evidence="2" id="KW-1185">Reference proteome</keyword>
<evidence type="ECO:0000313" key="1">
    <source>
        <dbReference type="EMBL" id="KAI2645015.1"/>
    </source>
</evidence>
<protein>
    <submittedName>
        <fullName evidence="1">Elongation factor P-like protein</fullName>
    </submittedName>
</protein>
<comment type="caution">
    <text evidence="1">The sequence shown here is derived from an EMBL/GenBank/DDBJ whole genome shotgun (WGS) entry which is preliminary data.</text>
</comment>
<dbReference type="EMBL" id="JACTAM010002352">
    <property type="protein sequence ID" value="KAI2645015.1"/>
    <property type="molecule type" value="Genomic_DNA"/>
</dbReference>
<name>A0ABQ8L3N1_LABRO</name>
<reference evidence="1 2" key="1">
    <citation type="submission" date="2022-01" db="EMBL/GenBank/DDBJ databases">
        <title>A high-quality chromosome-level genome assembly of rohu carp, Labeo rohita.</title>
        <authorList>
            <person name="Arick M.A. II"/>
            <person name="Hsu C.-Y."/>
            <person name="Magbanua Z."/>
            <person name="Pechanova O."/>
            <person name="Grover C."/>
            <person name="Miller E."/>
            <person name="Thrash A."/>
            <person name="Ezzel L."/>
            <person name="Alam S."/>
            <person name="Benzie J."/>
            <person name="Hamilton M."/>
            <person name="Karsi A."/>
            <person name="Lawrence M.L."/>
            <person name="Peterson D.G."/>
        </authorList>
    </citation>
    <scope>NUCLEOTIDE SEQUENCE [LARGE SCALE GENOMIC DNA]</scope>
    <source>
        <strain evidence="2">BAU-BD-2019</strain>
        <tissue evidence="1">Blood</tissue>
    </source>
</reference>
<proteinExistence type="predicted"/>
<dbReference type="Proteomes" id="UP000830375">
    <property type="component" value="Unassembled WGS sequence"/>
</dbReference>
<evidence type="ECO:0000313" key="2">
    <source>
        <dbReference type="Proteomes" id="UP000830375"/>
    </source>
</evidence>
<accession>A0ABQ8L3N1</accession>
<sequence>MGHKLHMDQNEKLVMFAVIHTCSNTLWNVGSDSCGSWQRVLPLSAHAREANHTVQRMWPGINNWVNYPLKEALVQLQDQEAIGLEDSLTRFCTSSLTGQVCQIGMNRFMECSLDPKDRDTKSAGWDRNTKKNHNATVAADMYECDMGSSLTRISSFGSDHFLCEVDKVRTEQHFSHNYPDLAFIFDSVANYNYVLLKEALDYLIDVTEIFLISYALVHVEPCHKLRESLVMMKCKLCSKYTYFKYGLQHYAVITLYAITRKKCKY</sequence>